<dbReference type="PRINTS" id="PR00503">
    <property type="entry name" value="BROMODOMAIN"/>
</dbReference>
<feature type="compositionally biased region" description="Acidic residues" evidence="3">
    <location>
        <begin position="25"/>
        <end position="36"/>
    </location>
</feature>
<dbReference type="PROSITE" id="PS50014">
    <property type="entry name" value="BROMODOMAIN_2"/>
    <property type="match status" value="1"/>
</dbReference>
<feature type="compositionally biased region" description="Basic and acidic residues" evidence="3">
    <location>
        <begin position="95"/>
        <end position="107"/>
    </location>
</feature>
<keyword evidence="6" id="KW-1185">Reference proteome</keyword>
<dbReference type="PANTHER" id="PTHR47809:SF2">
    <property type="entry name" value="DNA-BINDING BROMODOMAIN-CONTAINING PROTEIN"/>
    <property type="match status" value="1"/>
</dbReference>
<feature type="compositionally biased region" description="Basic and acidic residues" evidence="3">
    <location>
        <begin position="595"/>
        <end position="608"/>
    </location>
</feature>
<dbReference type="PROSITE" id="PS00633">
    <property type="entry name" value="BROMODOMAIN_1"/>
    <property type="match status" value="1"/>
</dbReference>
<reference evidence="5" key="1">
    <citation type="submission" date="2021-01" db="EMBL/GenBank/DDBJ databases">
        <title>Adiantum capillus-veneris genome.</title>
        <authorList>
            <person name="Fang Y."/>
            <person name="Liao Q."/>
        </authorList>
    </citation>
    <scope>NUCLEOTIDE SEQUENCE</scope>
    <source>
        <strain evidence="5">H3</strain>
        <tissue evidence="5">Leaf</tissue>
    </source>
</reference>
<feature type="region of interest" description="Disordered" evidence="3">
    <location>
        <begin position="330"/>
        <end position="354"/>
    </location>
</feature>
<feature type="compositionally biased region" description="Basic and acidic residues" evidence="3">
    <location>
        <begin position="564"/>
        <end position="575"/>
    </location>
</feature>
<accession>A0A9D4UCC2</accession>
<gene>
    <name evidence="5" type="ORF">GOP47_0019980</name>
</gene>
<evidence type="ECO:0000256" key="3">
    <source>
        <dbReference type="SAM" id="MobiDB-lite"/>
    </source>
</evidence>
<evidence type="ECO:0000259" key="4">
    <source>
        <dbReference type="PROSITE" id="PS50014"/>
    </source>
</evidence>
<dbReference type="InterPro" id="IPR036427">
    <property type="entry name" value="Bromodomain-like_sf"/>
</dbReference>
<feature type="compositionally biased region" description="Acidic residues" evidence="3">
    <location>
        <begin position="609"/>
        <end position="618"/>
    </location>
</feature>
<dbReference type="SUPFAM" id="SSF47370">
    <property type="entry name" value="Bromodomain"/>
    <property type="match status" value="1"/>
</dbReference>
<feature type="compositionally biased region" description="Basic residues" evidence="3">
    <location>
        <begin position="521"/>
        <end position="531"/>
    </location>
</feature>
<proteinExistence type="predicted"/>
<feature type="compositionally biased region" description="Basic residues" evidence="3">
    <location>
        <begin position="119"/>
        <end position="128"/>
    </location>
</feature>
<feature type="region of interest" description="Disordered" evidence="3">
    <location>
        <begin position="595"/>
        <end position="618"/>
    </location>
</feature>
<evidence type="ECO:0000256" key="1">
    <source>
        <dbReference type="ARBA" id="ARBA00023117"/>
    </source>
</evidence>
<feature type="compositionally biased region" description="Acidic residues" evidence="3">
    <location>
        <begin position="552"/>
        <end position="563"/>
    </location>
</feature>
<dbReference type="InterPro" id="IPR018359">
    <property type="entry name" value="Bromodomain_CS"/>
</dbReference>
<evidence type="ECO:0000256" key="2">
    <source>
        <dbReference type="PROSITE-ProRule" id="PRU00035"/>
    </source>
</evidence>
<dbReference type="Pfam" id="PF00439">
    <property type="entry name" value="Bromodomain"/>
    <property type="match status" value="1"/>
</dbReference>
<dbReference type="Proteomes" id="UP000886520">
    <property type="component" value="Chromosome 19"/>
</dbReference>
<feature type="region of interest" description="Disordered" evidence="3">
    <location>
        <begin position="512"/>
        <end position="575"/>
    </location>
</feature>
<dbReference type="EMBL" id="JABFUD020000019">
    <property type="protein sequence ID" value="KAI5065285.1"/>
    <property type="molecule type" value="Genomic_DNA"/>
</dbReference>
<protein>
    <recommendedName>
        <fullName evidence="4">Bromo domain-containing protein</fullName>
    </recommendedName>
</protein>
<name>A0A9D4UCC2_ADICA</name>
<dbReference type="OrthoDB" id="1913335at2759"/>
<organism evidence="5 6">
    <name type="scientific">Adiantum capillus-veneris</name>
    <name type="common">Maidenhair fern</name>
    <dbReference type="NCBI Taxonomy" id="13818"/>
    <lineage>
        <taxon>Eukaryota</taxon>
        <taxon>Viridiplantae</taxon>
        <taxon>Streptophyta</taxon>
        <taxon>Embryophyta</taxon>
        <taxon>Tracheophyta</taxon>
        <taxon>Polypodiopsida</taxon>
        <taxon>Polypodiidae</taxon>
        <taxon>Polypodiales</taxon>
        <taxon>Pteridineae</taxon>
        <taxon>Pteridaceae</taxon>
        <taxon>Vittarioideae</taxon>
        <taxon>Adiantum</taxon>
    </lineage>
</organism>
<feature type="compositionally biased region" description="Basic and acidic residues" evidence="3">
    <location>
        <begin position="532"/>
        <end position="551"/>
    </location>
</feature>
<feature type="domain" description="Bromo" evidence="4">
    <location>
        <begin position="191"/>
        <end position="264"/>
    </location>
</feature>
<feature type="region of interest" description="Disordered" evidence="3">
    <location>
        <begin position="1"/>
        <end position="155"/>
    </location>
</feature>
<sequence>MTKVKVKGSFLSKPAEKGRPAAEDYPVDEEDDGQDDLEGKTNNIPFVNANSKGKRGPRGAGRPTHRDSSGLQSSDSALGTSSSRGLDDDDDDTGDSAHNESGQDHGSMDNAAIDSARRGSIRVKVKPSKFRENSHATPEGRSPLKKKHGAPPLDSPGYKQLIHARDYTLANQQGHLPNELSTALMVVKKIMRMDAAEPFNIPVDPVALGIPDYFDIVKRPMDLGTICKTLERGGKYRSSQDVYEDVQLVWTNCRIYNQKGDPILDLLARVKKNFMKYWTAAGLYTEKSPANFKFRGGSNEAEFDGSSLKQREMQEEADYGRGKKMNKFVRDSQSPANSMAKISPKGESKSLKLHPPEYVGGFRREQDAASTVANDEIDTYYSNREGPKVISVYKTHKKKLLEQQENEHLKEAGPKVYEQEVEQKPVGRGLIMVKHPHADKMTKPKEIDLQGTPGKSRRVSGTGHHKADCSCVVCTGVRRKLAREGKLPSHLVYAPGMADSQVAQEKILVRLKAEGSSDRPKSHHGKPKAGKRKEIDDRERAESASAKKKELDDSEMASMDADDLEKGTEKNEEFGKVAIKEEGKAYSESEGKLEVVKAGDEEEYKGVGEEMDEREDGMQIDELGDMPDAEKEHQEGGVKYYRASYEIPLRKINPSILQIGQQLFGDTSPWSRGRSLRRPPSTRFSESPILATVALLLSSKAT</sequence>
<comment type="caution">
    <text evidence="5">The sequence shown here is derived from an EMBL/GenBank/DDBJ whole genome shotgun (WGS) entry which is preliminary data.</text>
</comment>
<evidence type="ECO:0000313" key="6">
    <source>
        <dbReference type="Proteomes" id="UP000886520"/>
    </source>
</evidence>
<dbReference type="SMART" id="SM00297">
    <property type="entry name" value="BROMO"/>
    <property type="match status" value="1"/>
</dbReference>
<dbReference type="PANTHER" id="PTHR47809">
    <property type="entry name" value="DNA-BINDING BROMODOMAIN-CONTAINING PROTEIN"/>
    <property type="match status" value="1"/>
</dbReference>
<evidence type="ECO:0000313" key="5">
    <source>
        <dbReference type="EMBL" id="KAI5065285.1"/>
    </source>
</evidence>
<feature type="compositionally biased region" description="Polar residues" evidence="3">
    <location>
        <begin position="40"/>
        <end position="51"/>
    </location>
</feature>
<dbReference type="Gene3D" id="1.20.920.10">
    <property type="entry name" value="Bromodomain-like"/>
    <property type="match status" value="1"/>
</dbReference>
<dbReference type="InterPro" id="IPR001487">
    <property type="entry name" value="Bromodomain"/>
</dbReference>
<dbReference type="AlphaFoldDB" id="A0A9D4UCC2"/>
<keyword evidence="1 2" id="KW-0103">Bromodomain</keyword>
<feature type="region of interest" description="Disordered" evidence="3">
    <location>
        <begin position="444"/>
        <end position="465"/>
    </location>
</feature>